<protein>
    <submittedName>
        <fullName evidence="2">Uncharacterized protein</fullName>
    </submittedName>
</protein>
<dbReference type="EMBL" id="JAADJZ010000038">
    <property type="protein sequence ID" value="KAF2864968.1"/>
    <property type="molecule type" value="Genomic_DNA"/>
</dbReference>
<dbReference type="Proteomes" id="UP000481861">
    <property type="component" value="Unassembled WGS sequence"/>
</dbReference>
<keyword evidence="3" id="KW-1185">Reference proteome</keyword>
<sequence length="221" mass="25482">MAYYYHSQHIRSKKTTYPPYVNYEYDGKPVAPRYHAHQATYYDDDDRGDVYDYSEDGYDTRCLAVKKRRARSPERLFTRNTGAYSSHDYEPSDQTDNLTYPSVHPVTKRYLRDSKAGHSATSHAHTLRLMSVHSQTASIIGERVLNAADRIWPSCAKYWQILPVAGGKLRAGLWLDELTQDWNDVAVMSHDLRFPDSAMEDLVLEIEREGGRALKTWGRDS</sequence>
<feature type="region of interest" description="Disordered" evidence="1">
    <location>
        <begin position="81"/>
        <end position="101"/>
    </location>
</feature>
<comment type="caution">
    <text evidence="2">The sequence shown here is derived from an EMBL/GenBank/DDBJ whole genome shotgun (WGS) entry which is preliminary data.</text>
</comment>
<gene>
    <name evidence="2" type="ORF">BDV95DRAFT_613119</name>
</gene>
<evidence type="ECO:0000313" key="2">
    <source>
        <dbReference type="EMBL" id="KAF2864968.1"/>
    </source>
</evidence>
<dbReference type="AlphaFoldDB" id="A0A7C8HYI6"/>
<reference evidence="2 3" key="1">
    <citation type="submission" date="2020-01" db="EMBL/GenBank/DDBJ databases">
        <authorList>
            <consortium name="DOE Joint Genome Institute"/>
            <person name="Haridas S."/>
            <person name="Albert R."/>
            <person name="Binder M."/>
            <person name="Bloem J."/>
            <person name="Labutti K."/>
            <person name="Salamov A."/>
            <person name="Andreopoulos B."/>
            <person name="Baker S.E."/>
            <person name="Barry K."/>
            <person name="Bills G."/>
            <person name="Bluhm B.H."/>
            <person name="Cannon C."/>
            <person name="Castanera R."/>
            <person name="Culley D.E."/>
            <person name="Daum C."/>
            <person name="Ezra D."/>
            <person name="Gonzalez J.B."/>
            <person name="Henrissat B."/>
            <person name="Kuo A."/>
            <person name="Liang C."/>
            <person name="Lipzen A."/>
            <person name="Lutzoni F."/>
            <person name="Magnuson J."/>
            <person name="Mondo S."/>
            <person name="Nolan M."/>
            <person name="Ohm R."/>
            <person name="Pangilinan J."/>
            <person name="Park H.-J.H."/>
            <person name="Ramirez L."/>
            <person name="Alfaro M."/>
            <person name="Sun H."/>
            <person name="Tritt A."/>
            <person name="Yoshinaga Y."/>
            <person name="Zwiers L.-H.L."/>
            <person name="Turgeon B.G."/>
            <person name="Goodwin S.B."/>
            <person name="Spatafora J.W."/>
            <person name="Crous P.W."/>
            <person name="Grigoriev I.V."/>
        </authorList>
    </citation>
    <scope>NUCLEOTIDE SEQUENCE [LARGE SCALE GENOMIC DNA]</scope>
    <source>
        <strain evidence="2 3">CBS 611.86</strain>
    </source>
</reference>
<organism evidence="2 3">
    <name type="scientific">Massariosphaeria phaeospora</name>
    <dbReference type="NCBI Taxonomy" id="100035"/>
    <lineage>
        <taxon>Eukaryota</taxon>
        <taxon>Fungi</taxon>
        <taxon>Dikarya</taxon>
        <taxon>Ascomycota</taxon>
        <taxon>Pezizomycotina</taxon>
        <taxon>Dothideomycetes</taxon>
        <taxon>Pleosporomycetidae</taxon>
        <taxon>Pleosporales</taxon>
        <taxon>Pleosporales incertae sedis</taxon>
        <taxon>Massariosphaeria</taxon>
    </lineage>
</organism>
<evidence type="ECO:0000313" key="3">
    <source>
        <dbReference type="Proteomes" id="UP000481861"/>
    </source>
</evidence>
<proteinExistence type="predicted"/>
<accession>A0A7C8HYI6</accession>
<evidence type="ECO:0000256" key="1">
    <source>
        <dbReference type="SAM" id="MobiDB-lite"/>
    </source>
</evidence>
<name>A0A7C8HYI6_9PLEO</name>